<dbReference type="PANTHER" id="PTHR11079">
    <property type="entry name" value="CYTOSINE DEAMINASE FAMILY MEMBER"/>
    <property type="match status" value="1"/>
</dbReference>
<dbReference type="GO" id="GO:0047974">
    <property type="term" value="F:guanosine deaminase activity"/>
    <property type="evidence" value="ECO:0007669"/>
    <property type="project" value="TreeGrafter"/>
</dbReference>
<reference evidence="2 3" key="1">
    <citation type="submission" date="2016-10" db="EMBL/GenBank/DDBJ databases">
        <authorList>
            <person name="Varghese N."/>
            <person name="Submissions S."/>
        </authorList>
    </citation>
    <scope>NUCLEOTIDE SEQUENCE [LARGE SCALE GENOMIC DNA]</scope>
    <source>
        <strain evidence="2 3">DSM 17833</strain>
    </source>
</reference>
<accession>A0AB37Z9B8</accession>
<dbReference type="AlphaFoldDB" id="A0AB37Z9B8"/>
<sequence>MCNDRNFLEQAIALAAANLAQGGRPFGAVLVREGTLISAASNQMHLSYDPTAHAELLCIRQASQVLASNRLAGCVIYASGQPCPMCLSAMHLCGISRVVFAAANADAEPLGLSTTDAYQQLCLPLAEQRICIEHMAHHAVPALYQRWHAQHV</sequence>
<dbReference type="Pfam" id="PF00383">
    <property type="entry name" value="dCMP_cyt_deam_1"/>
    <property type="match status" value="1"/>
</dbReference>
<dbReference type="RefSeq" id="WP_090253832.1">
    <property type="nucleotide sequence ID" value="NZ_FMTL01000002.1"/>
</dbReference>
<evidence type="ECO:0000259" key="1">
    <source>
        <dbReference type="PROSITE" id="PS51747"/>
    </source>
</evidence>
<gene>
    <name evidence="2" type="ORF">SAMN05216370_3012</name>
</gene>
<dbReference type="InterPro" id="IPR016193">
    <property type="entry name" value="Cytidine_deaminase-like"/>
</dbReference>
<protein>
    <submittedName>
        <fullName evidence="2">tRNA(Arg) A34 adenosine deaminase TadA</fullName>
    </submittedName>
</protein>
<dbReference type="EMBL" id="FMTL01000002">
    <property type="protein sequence ID" value="SCW70861.1"/>
    <property type="molecule type" value="Genomic_DNA"/>
</dbReference>
<name>A0AB37Z9B8_9PSED</name>
<dbReference type="GO" id="GO:0006152">
    <property type="term" value="P:purine nucleoside catabolic process"/>
    <property type="evidence" value="ECO:0007669"/>
    <property type="project" value="TreeGrafter"/>
</dbReference>
<dbReference type="Proteomes" id="UP000242418">
    <property type="component" value="Unassembled WGS sequence"/>
</dbReference>
<dbReference type="PANTHER" id="PTHR11079:SF161">
    <property type="entry name" value="CMP_DCMP-TYPE DEAMINASE DOMAIN-CONTAINING PROTEIN"/>
    <property type="match status" value="1"/>
</dbReference>
<evidence type="ECO:0000313" key="2">
    <source>
        <dbReference type="EMBL" id="SCW70861.1"/>
    </source>
</evidence>
<dbReference type="PROSITE" id="PS51747">
    <property type="entry name" value="CYT_DCMP_DEAMINASES_2"/>
    <property type="match status" value="1"/>
</dbReference>
<dbReference type="Gene3D" id="3.40.140.10">
    <property type="entry name" value="Cytidine Deaminase, domain 2"/>
    <property type="match status" value="1"/>
</dbReference>
<proteinExistence type="predicted"/>
<evidence type="ECO:0000313" key="3">
    <source>
        <dbReference type="Proteomes" id="UP000242418"/>
    </source>
</evidence>
<dbReference type="InterPro" id="IPR002125">
    <property type="entry name" value="CMP_dCMP_dom"/>
</dbReference>
<dbReference type="CDD" id="cd01285">
    <property type="entry name" value="nucleoside_deaminase"/>
    <property type="match status" value="1"/>
</dbReference>
<dbReference type="SUPFAM" id="SSF53927">
    <property type="entry name" value="Cytidine deaminase-like"/>
    <property type="match status" value="1"/>
</dbReference>
<organism evidence="2 3">
    <name type="scientific">Pseudomonas peli</name>
    <dbReference type="NCBI Taxonomy" id="592361"/>
    <lineage>
        <taxon>Bacteria</taxon>
        <taxon>Pseudomonadati</taxon>
        <taxon>Pseudomonadota</taxon>
        <taxon>Gammaproteobacteria</taxon>
        <taxon>Pseudomonadales</taxon>
        <taxon>Pseudomonadaceae</taxon>
        <taxon>Pseudomonas</taxon>
    </lineage>
</organism>
<comment type="caution">
    <text evidence="2">The sequence shown here is derived from an EMBL/GenBank/DDBJ whole genome shotgun (WGS) entry which is preliminary data.</text>
</comment>
<keyword evidence="3" id="KW-1185">Reference proteome</keyword>
<feature type="domain" description="CMP/dCMP-type deaminase" evidence="1">
    <location>
        <begin position="2"/>
        <end position="133"/>
    </location>
</feature>